<reference evidence="3" key="1">
    <citation type="journal article" date="2015" name="MBio">
        <title>Genome-Resolved Metagenomic Analysis Reveals Roles for Candidate Phyla and Other Microbial Community Members in Biogeochemical Transformations in Oil Reservoirs.</title>
        <authorList>
            <person name="Hu P."/>
            <person name="Tom L."/>
            <person name="Singh A."/>
            <person name="Thomas B.C."/>
            <person name="Baker B.J."/>
            <person name="Piceno Y.M."/>
            <person name="Andersen G.L."/>
            <person name="Banfield J.F."/>
        </authorList>
    </citation>
    <scope>NUCLEOTIDE SEQUENCE [LARGE SCALE GENOMIC DNA]</scope>
</reference>
<dbReference type="InterPro" id="IPR013693">
    <property type="entry name" value="SpoIID/LytB_N"/>
</dbReference>
<proteinExistence type="predicted"/>
<comment type="caution">
    <text evidence="2">The sequence shown here is derived from an EMBL/GenBank/DDBJ whole genome shotgun (WGS) entry which is preliminary data.</text>
</comment>
<organism evidence="2 3">
    <name type="scientific">candidate division TA06 bacterium 34_109</name>
    <dbReference type="NCBI Taxonomy" id="1635277"/>
    <lineage>
        <taxon>Bacteria</taxon>
        <taxon>Bacteria division TA06</taxon>
    </lineage>
</organism>
<dbReference type="NCBIfam" id="TIGR02669">
    <property type="entry name" value="SpoIID_LytB"/>
    <property type="match status" value="1"/>
</dbReference>
<dbReference type="PROSITE" id="PS51257">
    <property type="entry name" value="PROKAR_LIPOPROTEIN"/>
    <property type="match status" value="1"/>
</dbReference>
<evidence type="ECO:0000259" key="1">
    <source>
        <dbReference type="Pfam" id="PF08486"/>
    </source>
</evidence>
<evidence type="ECO:0000313" key="2">
    <source>
        <dbReference type="EMBL" id="KUK87484.1"/>
    </source>
</evidence>
<dbReference type="EMBL" id="LGGX01000004">
    <property type="protein sequence ID" value="KUK87484.1"/>
    <property type="molecule type" value="Genomic_DNA"/>
</dbReference>
<dbReference type="InterPro" id="IPR013486">
    <property type="entry name" value="SpoIID/LytB"/>
</dbReference>
<sequence length="410" mass="47613">MNLKRNLFFPLIFVFLITGCAKKNFNGYSKDLIVRIALEHKVKESFITSKSNFKLITQEGEIEIKGNDTCFIYSGHNYPLAYINRNKRILLKYYPLKFVPTKKNGFLIYKGMVYRGEIIFIRDVDNFILPINRLYMEDYLKGVVPAEIGKLDKKRIEALKAQAVAARTYAYSRLNKNYDMGYDLESTVQDQVYRGVLVEDSLVNIAVEMTKGVVAFYRGVPIDAKYHSTCGGYTSDNEDEWGGAPLPYLRSVVDAPKNCIFGYGKPYCFQSKHFNWGYQFKKEYFYKMISNNASNILKKNLNIVKFKIKKYDKHKRVVEVEIIDKSGEKFIVKGLKIRKLITFEEHQGGFLKSRMFNFEERDGKIFIYGKGFGHGVGMCQYGAMEMASQGKSYKEILKHYYRGIELKKLY</sequence>
<name>A0A101I2X8_UNCT6</name>
<dbReference type="AlphaFoldDB" id="A0A101I2X8"/>
<gene>
    <name evidence="2" type="ORF">XE03_0651</name>
</gene>
<protein>
    <submittedName>
        <fullName evidence="2">Putative sporulation protein</fullName>
    </submittedName>
</protein>
<dbReference type="GO" id="GO:0030435">
    <property type="term" value="P:sporulation resulting in formation of a cellular spore"/>
    <property type="evidence" value="ECO:0007669"/>
    <property type="project" value="InterPro"/>
</dbReference>
<dbReference type="Pfam" id="PF08486">
    <property type="entry name" value="SpoIID"/>
    <property type="match status" value="1"/>
</dbReference>
<feature type="domain" description="Sporulation stage II protein D amidase enhancer LytB N-terminal" evidence="1">
    <location>
        <begin position="130"/>
        <end position="217"/>
    </location>
</feature>
<dbReference type="Proteomes" id="UP000053467">
    <property type="component" value="Unassembled WGS sequence"/>
</dbReference>
<evidence type="ECO:0000313" key="3">
    <source>
        <dbReference type="Proteomes" id="UP000053467"/>
    </source>
</evidence>
<accession>A0A101I2X8</accession>